<dbReference type="EMBL" id="MWWT01000009">
    <property type="protein sequence ID" value="OZG53180.1"/>
    <property type="molecule type" value="Genomic_DNA"/>
</dbReference>
<dbReference type="Pfam" id="PF02325">
    <property type="entry name" value="CCB3_YggT"/>
    <property type="match status" value="1"/>
</dbReference>
<keyword evidence="1" id="KW-0812">Transmembrane</keyword>
<keyword evidence="1" id="KW-0472">Membrane</keyword>
<evidence type="ECO:0000313" key="2">
    <source>
        <dbReference type="EMBL" id="OZG53180.1"/>
    </source>
</evidence>
<evidence type="ECO:0000313" key="3">
    <source>
        <dbReference type="Proteomes" id="UP000243657"/>
    </source>
</evidence>
<organism evidence="2 3">
    <name type="scientific">Alloscardovia macacae</name>
    <dbReference type="NCBI Taxonomy" id="1160091"/>
    <lineage>
        <taxon>Bacteria</taxon>
        <taxon>Bacillati</taxon>
        <taxon>Actinomycetota</taxon>
        <taxon>Actinomycetes</taxon>
        <taxon>Bifidobacteriales</taxon>
        <taxon>Bifidobacteriaceae</taxon>
        <taxon>Alloscardovia</taxon>
    </lineage>
</organism>
<gene>
    <name evidence="2" type="ORF">ALMA_1482</name>
</gene>
<keyword evidence="3" id="KW-1185">Reference proteome</keyword>
<reference evidence="2 3" key="1">
    <citation type="journal article" date="2017" name="BMC Genomics">
        <title>Comparative genomic and phylogenomic analyses of the Bifidobacteriaceae family.</title>
        <authorList>
            <person name="Lugli G.A."/>
            <person name="Milani C."/>
            <person name="Turroni F."/>
            <person name="Duranti S."/>
            <person name="Mancabelli L."/>
            <person name="Mangifesta M."/>
            <person name="Ferrario C."/>
            <person name="Modesto M."/>
            <person name="Mattarelli P."/>
            <person name="Jiri K."/>
            <person name="van Sinderen D."/>
            <person name="Ventura M."/>
        </authorList>
    </citation>
    <scope>NUCLEOTIDE SEQUENCE [LARGE SCALE GENOMIC DNA]</scope>
    <source>
        <strain evidence="2 3">DSM 24762</strain>
    </source>
</reference>
<proteinExistence type="predicted"/>
<feature type="transmembrane region" description="Helical" evidence="1">
    <location>
        <begin position="79"/>
        <end position="98"/>
    </location>
</feature>
<keyword evidence="1" id="KW-1133">Transmembrane helix</keyword>
<protein>
    <submittedName>
        <fullName evidence="2">Hemolysin</fullName>
    </submittedName>
</protein>
<dbReference type="GO" id="GO:0016020">
    <property type="term" value="C:membrane"/>
    <property type="evidence" value="ECO:0007669"/>
    <property type="project" value="InterPro"/>
</dbReference>
<dbReference type="AlphaFoldDB" id="A0A261F236"/>
<dbReference type="RefSeq" id="WP_094727184.1">
    <property type="nucleotide sequence ID" value="NZ_JBHLWS010000001.1"/>
</dbReference>
<evidence type="ECO:0000256" key="1">
    <source>
        <dbReference type="SAM" id="Phobius"/>
    </source>
</evidence>
<dbReference type="InterPro" id="IPR003425">
    <property type="entry name" value="CCB3/YggT"/>
</dbReference>
<accession>A0A261F236</accession>
<name>A0A261F236_9BIFI</name>
<comment type="caution">
    <text evidence="2">The sequence shown here is derived from an EMBL/GenBank/DDBJ whole genome shotgun (WGS) entry which is preliminary data.</text>
</comment>
<dbReference type="Proteomes" id="UP000243657">
    <property type="component" value="Unassembled WGS sequence"/>
</dbReference>
<sequence>MVAFTSLTALTLIFLVLHWLIEAYMAILFIRLILDWVAVLSRWQPRGVVYTLVNAVYVVTDPPLNFLRRYIRPIPFGPVSFDVSFLVLWFVLGLLRIIL</sequence>